<dbReference type="EMBL" id="BGZJ01000002">
    <property type="protein sequence ID" value="GBO94914.1"/>
    <property type="molecule type" value="Genomic_DNA"/>
</dbReference>
<dbReference type="AlphaFoldDB" id="A0A388SJI7"/>
<accession>A0A388SJI7</accession>
<comment type="caution">
    <text evidence="2">The sequence shown here is derived from an EMBL/GenBank/DDBJ whole genome shotgun (WGS) entry which is preliminary data.</text>
</comment>
<evidence type="ECO:0000313" key="1">
    <source>
        <dbReference type="EMBL" id="GBO94365.1"/>
    </source>
</evidence>
<organism evidence="2 3">
    <name type="scientific">Mesosutterella multiformis</name>
    <dbReference type="NCBI Taxonomy" id="2259133"/>
    <lineage>
        <taxon>Bacteria</taxon>
        <taxon>Pseudomonadati</taxon>
        <taxon>Pseudomonadota</taxon>
        <taxon>Betaproteobacteria</taxon>
        <taxon>Burkholderiales</taxon>
        <taxon>Sutterellaceae</taxon>
        <taxon>Mesosutterella</taxon>
    </lineage>
</organism>
<reference evidence="2 3" key="1">
    <citation type="journal article" date="2018" name="Int. J. Syst. Evol. Microbiol.">
        <title>Mesosutterella multiformis gen. nov., sp. nov., a member of the family Sutterellaceae and Sutterella megalosphaeroides sp. nov., isolated from human faeces.</title>
        <authorList>
            <person name="Sakamoto M."/>
            <person name="Ikeyama N."/>
            <person name="Kunihiro T."/>
            <person name="Iino T."/>
            <person name="Yuki M."/>
            <person name="Ohkuma M."/>
        </authorList>
    </citation>
    <scope>NUCLEOTIDE SEQUENCE [LARGE SCALE GENOMIC DNA]</scope>
    <source>
        <strain evidence="2 3">4NBBH2</strain>
    </source>
</reference>
<accession>A0A401LIX4</accession>
<dbReference type="RefSeq" id="WP_116270647.1">
    <property type="nucleotide sequence ID" value="NZ_BGZJ01000002.1"/>
</dbReference>
<protein>
    <recommendedName>
        <fullName evidence="4">Nucleotide exchange factor GrpE</fullName>
    </recommendedName>
</protein>
<evidence type="ECO:0000313" key="3">
    <source>
        <dbReference type="Proteomes" id="UP000266091"/>
    </source>
</evidence>
<gene>
    <name evidence="1" type="ORF">MESMUL_17190</name>
    <name evidence="2" type="ORF">MESMUL_22680</name>
</gene>
<proteinExistence type="predicted"/>
<dbReference type="EMBL" id="BGZJ01000002">
    <property type="protein sequence ID" value="GBO94365.1"/>
    <property type="molecule type" value="Genomic_DNA"/>
</dbReference>
<evidence type="ECO:0000313" key="2">
    <source>
        <dbReference type="EMBL" id="GBO94914.1"/>
    </source>
</evidence>
<dbReference type="Proteomes" id="UP000266091">
    <property type="component" value="Unassembled WGS sequence"/>
</dbReference>
<sequence>MSSETELTNAIISMVIEAWRFKGNYERLLTGLKPAEQKRYLNQFNWYFKKAAEGLESAGLRVAEFPVGMAFDPGLKISAVNLEDFQPGDPLVIKQILEPTILASDDRIAHVGSVILEKAAK</sequence>
<name>A0A388SJI7_9BURK</name>
<dbReference type="OrthoDB" id="8480692at2"/>
<keyword evidence="3" id="KW-1185">Reference proteome</keyword>
<evidence type="ECO:0008006" key="4">
    <source>
        <dbReference type="Google" id="ProtNLM"/>
    </source>
</evidence>
<reference evidence="2" key="2">
    <citation type="journal article" date="2019" name="Microbiol. Resour. Announc.">
        <title>Draft Genome Sequence of Mesosutterella multiformis JCM 32464T, a Member of the Family Sutterellaceae, Isolated from Human Feces.</title>
        <authorList>
            <person name="Ikeyama N."/>
            <person name="Ohkuma M."/>
            <person name="Sakamoto M."/>
        </authorList>
    </citation>
    <scope>NUCLEOTIDE SEQUENCE</scope>
    <source>
        <strain evidence="2">4NBBH2</strain>
    </source>
</reference>